<dbReference type="SUPFAM" id="SSF81383">
    <property type="entry name" value="F-box domain"/>
    <property type="match status" value="1"/>
</dbReference>
<dbReference type="PANTHER" id="PTHR35546">
    <property type="entry name" value="F-BOX PROTEIN INTERACTION DOMAIN PROTEIN-RELATED"/>
    <property type="match status" value="1"/>
</dbReference>
<proteinExistence type="predicted"/>
<dbReference type="InterPro" id="IPR036047">
    <property type="entry name" value="F-box-like_dom_sf"/>
</dbReference>
<dbReference type="EMBL" id="JABTTQ020002830">
    <property type="protein sequence ID" value="KAK6121902.1"/>
    <property type="molecule type" value="Genomic_DNA"/>
</dbReference>
<feature type="domain" description="F-box associated beta-propeller type 1" evidence="2">
    <location>
        <begin position="82"/>
        <end position="160"/>
    </location>
</feature>
<dbReference type="PANTHER" id="PTHR35546:SF134">
    <property type="entry name" value="F-BOX ASSOCIATED DOMAIN-CONTAINING PROTEIN"/>
    <property type="match status" value="1"/>
</dbReference>
<dbReference type="Proteomes" id="UP001318860">
    <property type="component" value="Unassembled WGS sequence"/>
</dbReference>
<name>A0ABR0UHY0_REHGL</name>
<dbReference type="InterPro" id="IPR006527">
    <property type="entry name" value="F-box-assoc_dom_typ1"/>
</dbReference>
<evidence type="ECO:0000313" key="3">
    <source>
        <dbReference type="EMBL" id="KAK6121902.1"/>
    </source>
</evidence>
<comment type="caution">
    <text evidence="3">The sequence shown here is derived from an EMBL/GenBank/DDBJ whole genome shotgun (WGS) entry which is preliminary data.</text>
</comment>
<evidence type="ECO:0000313" key="4">
    <source>
        <dbReference type="Proteomes" id="UP001318860"/>
    </source>
</evidence>
<reference evidence="3 4" key="1">
    <citation type="journal article" date="2021" name="Comput. Struct. Biotechnol. J.">
        <title>De novo genome assembly of the potent medicinal plant Rehmannia glutinosa using nanopore technology.</title>
        <authorList>
            <person name="Ma L."/>
            <person name="Dong C."/>
            <person name="Song C."/>
            <person name="Wang X."/>
            <person name="Zheng X."/>
            <person name="Niu Y."/>
            <person name="Chen S."/>
            <person name="Feng W."/>
        </authorList>
    </citation>
    <scope>NUCLEOTIDE SEQUENCE [LARGE SCALE GENOMIC DNA]</scope>
    <source>
        <strain evidence="3">DH-2019</strain>
    </source>
</reference>
<dbReference type="Pfam" id="PF07734">
    <property type="entry name" value="FBA_1"/>
    <property type="match status" value="1"/>
</dbReference>
<sequence>MKISRTAGDSLPEKSSAKIVASIDDLLTEIFVRLPLNSLIHFKSVSKHWDSLISNLGIYHLRNPEPNPAVGLIFQCRNATDHPHDSVRGMILAFDPSKSPHYKVVCVLGLGDVMDQYKFEVYSSKTSSWRKYGEPFTAEVNFQNGVYWNGSIHWISFSKTGKSFYLNPDDDARMPKVMPTPPRQDMISTDKYYFGESCDHLHFIGSIKTWKEIINVYEMRRDYSEWFVKYTVDLSFNSYYIGNSFPICTLVRGKKDDDTFLILRTMRRIIRYNLACGTFVIIDELDTIEHRARFRAEFSFQYIECLSSV</sequence>
<dbReference type="InterPro" id="IPR055290">
    <property type="entry name" value="At3g26010-like"/>
</dbReference>
<dbReference type="Pfam" id="PF00646">
    <property type="entry name" value="F-box"/>
    <property type="match status" value="1"/>
</dbReference>
<evidence type="ECO:0000259" key="1">
    <source>
        <dbReference type="Pfam" id="PF00646"/>
    </source>
</evidence>
<evidence type="ECO:0008006" key="5">
    <source>
        <dbReference type="Google" id="ProtNLM"/>
    </source>
</evidence>
<protein>
    <recommendedName>
        <fullName evidence="5">F-box protein</fullName>
    </recommendedName>
</protein>
<organism evidence="3 4">
    <name type="scientific">Rehmannia glutinosa</name>
    <name type="common">Chinese foxglove</name>
    <dbReference type="NCBI Taxonomy" id="99300"/>
    <lineage>
        <taxon>Eukaryota</taxon>
        <taxon>Viridiplantae</taxon>
        <taxon>Streptophyta</taxon>
        <taxon>Embryophyta</taxon>
        <taxon>Tracheophyta</taxon>
        <taxon>Spermatophyta</taxon>
        <taxon>Magnoliopsida</taxon>
        <taxon>eudicotyledons</taxon>
        <taxon>Gunneridae</taxon>
        <taxon>Pentapetalae</taxon>
        <taxon>asterids</taxon>
        <taxon>lamiids</taxon>
        <taxon>Lamiales</taxon>
        <taxon>Orobanchaceae</taxon>
        <taxon>Rehmannieae</taxon>
        <taxon>Rehmannia</taxon>
    </lineage>
</organism>
<keyword evidence="4" id="KW-1185">Reference proteome</keyword>
<dbReference type="Gene3D" id="1.20.1280.50">
    <property type="match status" value="1"/>
</dbReference>
<accession>A0ABR0UHY0</accession>
<feature type="domain" description="F-box" evidence="1">
    <location>
        <begin position="24"/>
        <end position="60"/>
    </location>
</feature>
<evidence type="ECO:0000259" key="2">
    <source>
        <dbReference type="Pfam" id="PF07734"/>
    </source>
</evidence>
<dbReference type="InterPro" id="IPR001810">
    <property type="entry name" value="F-box_dom"/>
</dbReference>
<gene>
    <name evidence="3" type="ORF">DH2020_044352</name>
</gene>